<comment type="similarity">
    <text evidence="1">Belongs to the AHA1 family.</text>
</comment>
<evidence type="ECO:0000256" key="1">
    <source>
        <dbReference type="ARBA" id="ARBA00006817"/>
    </source>
</evidence>
<dbReference type="Proteomes" id="UP000245916">
    <property type="component" value="Unassembled WGS sequence"/>
</dbReference>
<accession>A0A2U2IZE4</accession>
<comment type="caution">
    <text evidence="3">The sequence shown here is derived from an EMBL/GenBank/DDBJ whole genome shotgun (WGS) entry which is preliminary data.</text>
</comment>
<dbReference type="AlphaFoldDB" id="A0A2U2IZE4"/>
<dbReference type="RefSeq" id="WP_109269589.1">
    <property type="nucleotide sequence ID" value="NZ_QFFF01000001.1"/>
</dbReference>
<dbReference type="InterPro" id="IPR023393">
    <property type="entry name" value="START-like_dom_sf"/>
</dbReference>
<feature type="domain" description="Activator of Hsp90 ATPase homologue 1/2-like C-terminal" evidence="2">
    <location>
        <begin position="21"/>
        <end position="152"/>
    </location>
</feature>
<evidence type="ECO:0000313" key="3">
    <source>
        <dbReference type="EMBL" id="PWG01449.1"/>
    </source>
</evidence>
<dbReference type="InterPro" id="IPR013538">
    <property type="entry name" value="ASHA1/2-like_C"/>
</dbReference>
<keyword evidence="4" id="KW-1185">Reference proteome</keyword>
<protein>
    <submittedName>
        <fullName evidence="3">ATPase</fullName>
    </submittedName>
</protein>
<dbReference type="SUPFAM" id="SSF55961">
    <property type="entry name" value="Bet v1-like"/>
    <property type="match status" value="1"/>
</dbReference>
<proteinExistence type="inferred from homology"/>
<dbReference type="CDD" id="cd08899">
    <property type="entry name" value="SRPBCC_CalC_Aha1-like_6"/>
    <property type="match status" value="1"/>
</dbReference>
<dbReference type="OrthoDB" id="9800600at2"/>
<reference evidence="3 4" key="1">
    <citation type="submission" date="2018-05" db="EMBL/GenBank/DDBJ databases">
        <title>Genome of Sphingosinicella humi QZX222.</title>
        <authorList>
            <person name="Qiao Z."/>
            <person name="Wang G."/>
        </authorList>
    </citation>
    <scope>NUCLEOTIDE SEQUENCE [LARGE SCALE GENOMIC DNA]</scope>
    <source>
        <strain evidence="3 4">QZX222</strain>
    </source>
</reference>
<evidence type="ECO:0000259" key="2">
    <source>
        <dbReference type="Pfam" id="PF08327"/>
    </source>
</evidence>
<organism evidence="3 4">
    <name type="scientific">Allosphingosinicella humi</name>
    <dbReference type="NCBI Taxonomy" id="2068657"/>
    <lineage>
        <taxon>Bacteria</taxon>
        <taxon>Pseudomonadati</taxon>
        <taxon>Pseudomonadota</taxon>
        <taxon>Alphaproteobacteria</taxon>
        <taxon>Sphingomonadales</taxon>
        <taxon>Sphingomonadaceae</taxon>
        <taxon>Allosphingosinicella</taxon>
    </lineage>
</organism>
<dbReference type="EMBL" id="QFFF01000001">
    <property type="protein sequence ID" value="PWG01449.1"/>
    <property type="molecule type" value="Genomic_DNA"/>
</dbReference>
<dbReference type="Pfam" id="PF08327">
    <property type="entry name" value="AHSA1"/>
    <property type="match status" value="1"/>
</dbReference>
<dbReference type="Gene3D" id="3.30.530.20">
    <property type="match status" value="1"/>
</dbReference>
<gene>
    <name evidence="3" type="ORF">DF286_00120</name>
</gene>
<evidence type="ECO:0000313" key="4">
    <source>
        <dbReference type="Proteomes" id="UP000245916"/>
    </source>
</evidence>
<name>A0A2U2IZE4_9SPHN</name>
<sequence length="184" mass="21033">MSDYGIVMESGAVRFERLLSAPIERVWDYLTQSELRRKWFAGGEMELRPGGSVTLIFRNSELAPDDEEVPEKYRQYEGMVSKGEIVTVEPPRLLVFDWFEEEGPPNRVSWALEPRGEGTLITLTHSRLPSRAMMVNVSGGWHLHLDVLEDVLAQRPPRPFWARNAQFEQDYEDRIPADAEGASA</sequence>